<accession>A0A062VAB2</accession>
<dbReference type="GO" id="GO:0008270">
    <property type="term" value="F:zinc ion binding"/>
    <property type="evidence" value="ECO:0007669"/>
    <property type="project" value="UniProtKB-KW"/>
</dbReference>
<feature type="zinc finger region" description="CR-type" evidence="1">
    <location>
        <begin position="3"/>
        <end position="75"/>
    </location>
</feature>
<dbReference type="RefSeq" id="WP_048089617.1">
    <property type="nucleotide sequence ID" value="NZ_JMIY01000002.1"/>
</dbReference>
<dbReference type="GO" id="GO:0051082">
    <property type="term" value="F:unfolded protein binding"/>
    <property type="evidence" value="ECO:0007669"/>
    <property type="project" value="InterPro"/>
</dbReference>
<name>A0A062VAB2_9EURY</name>
<keyword evidence="1" id="KW-0863">Zinc-finger</keyword>
<keyword evidence="1" id="KW-0479">Metal-binding</keyword>
<dbReference type="InterPro" id="IPR036410">
    <property type="entry name" value="HSP_DnaJ_Cys-rich_dom_sf"/>
</dbReference>
<sequence length="81" mass="9008">MAEVKRQPKVPGDVKCMFCDGTGKHQDETCIVCDGKGTVYVVDSTRKCQWCKGRGYLMPKIPCTTCGGTGYTRPVNKQRLF</sequence>
<dbReference type="GO" id="GO:0031072">
    <property type="term" value="F:heat shock protein binding"/>
    <property type="evidence" value="ECO:0007669"/>
    <property type="project" value="InterPro"/>
</dbReference>
<reference evidence="3 4" key="1">
    <citation type="journal article" date="2013" name="Nature">
        <title>Anaerobic oxidation of methane coupled to nitrate reduction in a novel archaeal lineage.</title>
        <authorList>
            <person name="Haroon M.F."/>
            <person name="Hu S."/>
            <person name="Shi Y."/>
            <person name="Imelfort M."/>
            <person name="Keller J."/>
            <person name="Hugenholtz P."/>
            <person name="Yuan Z."/>
            <person name="Tyson G.W."/>
        </authorList>
    </citation>
    <scope>NUCLEOTIDE SEQUENCE [LARGE SCALE GENOMIC DNA]</scope>
    <source>
        <strain evidence="3 4">ANME-2d</strain>
    </source>
</reference>
<proteinExistence type="predicted"/>
<dbReference type="AlphaFoldDB" id="A0A062VAB2"/>
<dbReference type="InterPro" id="IPR001305">
    <property type="entry name" value="HSP_DnaJ_Cys-rich_dom"/>
</dbReference>
<comment type="caution">
    <text evidence="3">The sequence shown here is derived from an EMBL/GenBank/DDBJ whole genome shotgun (WGS) entry which is preliminary data.</text>
</comment>
<dbReference type="EMBL" id="JMIY01000002">
    <property type="protein sequence ID" value="KCZ72674.1"/>
    <property type="molecule type" value="Genomic_DNA"/>
</dbReference>
<evidence type="ECO:0000259" key="2">
    <source>
        <dbReference type="PROSITE" id="PS51188"/>
    </source>
</evidence>
<gene>
    <name evidence="3" type="ORF">ANME2D_01105</name>
</gene>
<dbReference type="Proteomes" id="UP000027153">
    <property type="component" value="Unassembled WGS sequence"/>
</dbReference>
<dbReference type="Gene3D" id="6.20.20.10">
    <property type="match status" value="2"/>
</dbReference>
<feature type="domain" description="CR-type" evidence="2">
    <location>
        <begin position="3"/>
        <end position="75"/>
    </location>
</feature>
<dbReference type="OrthoDB" id="144932at2157"/>
<evidence type="ECO:0000313" key="4">
    <source>
        <dbReference type="Proteomes" id="UP000027153"/>
    </source>
</evidence>
<evidence type="ECO:0000313" key="3">
    <source>
        <dbReference type="EMBL" id="KCZ72674.1"/>
    </source>
</evidence>
<protein>
    <recommendedName>
        <fullName evidence="2">CR-type domain-containing protein</fullName>
    </recommendedName>
</protein>
<dbReference type="PROSITE" id="PS51188">
    <property type="entry name" value="ZF_CR"/>
    <property type="match status" value="1"/>
</dbReference>
<keyword evidence="1" id="KW-0862">Zinc</keyword>
<keyword evidence="4" id="KW-1185">Reference proteome</keyword>
<dbReference type="SUPFAM" id="SSF57938">
    <property type="entry name" value="DnaJ/Hsp40 cysteine-rich domain"/>
    <property type="match status" value="1"/>
</dbReference>
<evidence type="ECO:0000256" key="1">
    <source>
        <dbReference type="PROSITE-ProRule" id="PRU00546"/>
    </source>
</evidence>
<organism evidence="3 4">
    <name type="scientific">Candidatus Methanoperedens nitratireducens</name>
    <dbReference type="NCBI Taxonomy" id="1392998"/>
    <lineage>
        <taxon>Archaea</taxon>
        <taxon>Methanobacteriati</taxon>
        <taxon>Methanobacteriota</taxon>
        <taxon>Stenosarchaea group</taxon>
        <taxon>Methanomicrobia</taxon>
        <taxon>Methanosarcinales</taxon>
        <taxon>ANME-2 cluster</taxon>
        <taxon>Candidatus Methanoperedentaceae</taxon>
        <taxon>Candidatus Methanoperedens</taxon>
    </lineage>
</organism>